<dbReference type="Proteomes" id="UP000292958">
    <property type="component" value="Unassembled WGS sequence"/>
</dbReference>
<reference evidence="1 2" key="1">
    <citation type="submission" date="2019-02" db="EMBL/GenBank/DDBJ databases">
        <title>Genomic Encyclopedia of Archaeal and Bacterial Type Strains, Phase II (KMG-II): from individual species to whole genera.</title>
        <authorList>
            <person name="Goeker M."/>
        </authorList>
    </citation>
    <scope>NUCLEOTIDE SEQUENCE [LARGE SCALE GENOMIC DNA]</scope>
    <source>
        <strain evidence="1 2">DSM 18101</strain>
    </source>
</reference>
<name>A0A4Q7YWV9_9BACT</name>
<accession>A0A4Q7YWV9</accession>
<comment type="caution">
    <text evidence="1">The sequence shown here is derived from an EMBL/GenBank/DDBJ whole genome shotgun (WGS) entry which is preliminary data.</text>
</comment>
<evidence type="ECO:0000313" key="1">
    <source>
        <dbReference type="EMBL" id="RZU41681.1"/>
    </source>
</evidence>
<proteinExistence type="predicted"/>
<keyword evidence="2" id="KW-1185">Reference proteome</keyword>
<organism evidence="1 2">
    <name type="scientific">Edaphobacter modestus</name>
    <dbReference type="NCBI Taxonomy" id="388466"/>
    <lineage>
        <taxon>Bacteria</taxon>
        <taxon>Pseudomonadati</taxon>
        <taxon>Acidobacteriota</taxon>
        <taxon>Terriglobia</taxon>
        <taxon>Terriglobales</taxon>
        <taxon>Acidobacteriaceae</taxon>
        <taxon>Edaphobacter</taxon>
    </lineage>
</organism>
<dbReference type="EMBL" id="SHKW01000001">
    <property type="protein sequence ID" value="RZU41681.1"/>
    <property type="molecule type" value="Genomic_DNA"/>
</dbReference>
<gene>
    <name evidence="1" type="ORF">BDD14_3208</name>
</gene>
<protein>
    <submittedName>
        <fullName evidence="1">Uncharacterized protein</fullName>
    </submittedName>
</protein>
<sequence length="349" mass="35306">MGPSLTLSDLSLTTGGPNTISGALNPTVPASINLSVKGSAWAPLFDHIAPTAPTALGGSFYLSVQPYISADGPNVLSSKPIDLLWTSGNCSSGNFTSGDFSAILTPSRPTNQPLTADVEAGAVQYSDPFSSAWRRTFRVCQTASISIPMPGGSTQNFNLLNTQTTSLPTATVKPLLSAVQNPKINGADLFTAGTINGTAVTLSWDPPAIGTPFGYAVAIMSPTTSPVGTSLVGTLPVGTLPVGTPQGTIIGTVGTFPVGTSPGGTLPVGTPPGGTIIGGIGTVGFFSTTLLSTAKTSITVPPNLLSSGKTYLFVITSAVDGRANMETSPRRSSLPTANAQLISAPITIQ</sequence>
<evidence type="ECO:0000313" key="2">
    <source>
        <dbReference type="Proteomes" id="UP000292958"/>
    </source>
</evidence>
<dbReference type="AlphaFoldDB" id="A0A4Q7YWV9"/>